<keyword evidence="1" id="KW-0614">Plasmid</keyword>
<dbReference type="AlphaFoldDB" id="W5SXB5"/>
<gene>
    <name evidence="1" type="ORF">BCO_0121402</name>
</gene>
<evidence type="ECO:0000313" key="1">
    <source>
        <dbReference type="EMBL" id="AHH11819.1"/>
    </source>
</evidence>
<accession>W5SXB5</accession>
<protein>
    <submittedName>
        <fullName evidence="1">Uncharacterized protein</fullName>
    </submittedName>
</protein>
<dbReference type="HOGENOM" id="CLU_1072267_0_0_12"/>
<name>W5SXB5_9SPIR</name>
<dbReference type="SUPFAM" id="SSF88874">
    <property type="entry name" value="Receptor-binding domain of short tail fibre protein gp12"/>
    <property type="match status" value="1"/>
</dbReference>
<sequence length="260" mass="29843">MAISDEDFEEIKRRLQADNVKIQFSVGDIEQAKTYVGKLGEPIVVEDKELFAICDGKSSQNRKYYPINKGLLPVLDDDTLDSYVRNLIENCMENTYPGFLTAEFAEESIKLNRSKLIEAFEGTGKFCLPDGRKLPEGCFVRTKFGISYAPNLAGRFLRHYDPAGVYDYVRTIGNIQYDSFARHSHVLNKSSMNFEGRLISSFQELYKSGDWANGNYAFVHNMVLGPYVSKYNFPDSTEYYGDRETRPVNVACLSFYRYDW</sequence>
<dbReference type="RefSeq" id="WP_025408987.1">
    <property type="nucleotide sequence ID" value="NZ_CP005776.1"/>
</dbReference>
<reference evidence="1" key="1">
    <citation type="submission" date="2013-04" db="EMBL/GenBank/DDBJ databases">
        <title>Comparative Genomics of Relapsing Fever Spirochetes.</title>
        <authorList>
            <person name="Schwan T.G."/>
            <person name="Raffel S.J."/>
            <person name="Porcella S.F."/>
            <person name="Martens C.A."/>
            <person name="Bruno D.P."/>
            <person name="Ricklefs S.M."/>
            <person name="Barbian K.B."/>
        </authorList>
    </citation>
    <scope>NUCLEOTIDE SEQUENCE</scope>
    <source>
        <strain evidence="1">Co53</strain>
        <plasmid evidence="1">unnamed</plasmid>
    </source>
</reference>
<organism evidence="1">
    <name type="scientific">Borrelia coriaceae ATCC 43381</name>
    <dbReference type="NCBI Taxonomy" id="1408429"/>
    <lineage>
        <taxon>Bacteria</taxon>
        <taxon>Pseudomonadati</taxon>
        <taxon>Spirochaetota</taxon>
        <taxon>Spirochaetia</taxon>
        <taxon>Spirochaetales</taxon>
        <taxon>Borreliaceae</taxon>
        <taxon>Borrelia</taxon>
    </lineage>
</organism>
<dbReference type="EMBL" id="CP005776">
    <property type="protein sequence ID" value="AHH11819.1"/>
    <property type="molecule type" value="Genomic_DNA"/>
</dbReference>
<geneLocation type="plasmid" evidence="1">
    <name>unnamed</name>
</geneLocation>
<proteinExistence type="predicted"/>